<evidence type="ECO:0000256" key="3">
    <source>
        <dbReference type="SAM" id="MobiDB-lite"/>
    </source>
</evidence>
<feature type="compositionally biased region" description="Polar residues" evidence="3">
    <location>
        <begin position="216"/>
        <end position="228"/>
    </location>
</feature>
<dbReference type="InterPro" id="IPR050670">
    <property type="entry name" value="STAM"/>
</dbReference>
<evidence type="ECO:0000313" key="6">
    <source>
        <dbReference type="Proteomes" id="UP001497600"/>
    </source>
</evidence>
<feature type="compositionally biased region" description="Low complexity" evidence="3">
    <location>
        <begin position="238"/>
        <end position="272"/>
    </location>
</feature>
<keyword evidence="6" id="KW-1185">Reference proteome</keyword>
<name>A0ABP0E7X0_9ASCO</name>
<proteinExistence type="predicted"/>
<reference evidence="5 6" key="1">
    <citation type="submission" date="2024-01" db="EMBL/GenBank/DDBJ databases">
        <authorList>
            <consortium name="Genoscope - CEA"/>
            <person name="William W."/>
        </authorList>
    </citation>
    <scope>NUCLEOTIDE SEQUENCE [LARGE SCALE GENOMIC DNA]</scope>
    <source>
        <strain evidence="5 6">29B2s-10</strain>
    </source>
</reference>
<keyword evidence="1 2" id="KW-0728">SH3 domain</keyword>
<gene>
    <name evidence="5" type="primary">PIN3</name>
    <name evidence="5" type="ORF">CAAN4_B10154</name>
</gene>
<protein>
    <submittedName>
        <fullName evidence="5">[PSI+] inducibility protein 3</fullName>
    </submittedName>
</protein>
<dbReference type="CDD" id="cd00174">
    <property type="entry name" value="SH3"/>
    <property type="match status" value="1"/>
</dbReference>
<feature type="compositionally biased region" description="Pro residues" evidence="3">
    <location>
        <begin position="94"/>
        <end position="105"/>
    </location>
</feature>
<dbReference type="InterPro" id="IPR036028">
    <property type="entry name" value="SH3-like_dom_sf"/>
</dbReference>
<dbReference type="InterPro" id="IPR001452">
    <property type="entry name" value="SH3_domain"/>
</dbReference>
<dbReference type="PRINTS" id="PR00452">
    <property type="entry name" value="SH3DOMAIN"/>
</dbReference>
<dbReference type="PROSITE" id="PS50002">
    <property type="entry name" value="SH3"/>
    <property type="match status" value="1"/>
</dbReference>
<feature type="domain" description="SH3" evidence="4">
    <location>
        <begin position="112"/>
        <end position="175"/>
    </location>
</feature>
<evidence type="ECO:0000256" key="2">
    <source>
        <dbReference type="PROSITE-ProRule" id="PRU00192"/>
    </source>
</evidence>
<feature type="region of interest" description="Disordered" evidence="3">
    <location>
        <begin position="83"/>
        <end position="106"/>
    </location>
</feature>
<dbReference type="Proteomes" id="UP001497600">
    <property type="component" value="Chromosome B"/>
</dbReference>
<dbReference type="EMBL" id="OZ004254">
    <property type="protein sequence ID" value="CAK7897516.1"/>
    <property type="molecule type" value="Genomic_DNA"/>
</dbReference>
<dbReference type="Gene3D" id="2.30.30.40">
    <property type="entry name" value="SH3 Domains"/>
    <property type="match status" value="1"/>
</dbReference>
<dbReference type="PANTHER" id="PTHR45929:SF7">
    <property type="entry name" value="LAS SEVENTEEN-BINDING PROTEIN 1"/>
    <property type="match status" value="1"/>
</dbReference>
<sequence length="303" mass="32697">MATPLINRSLTTIRTELEFLVDSEVITAELHEKLVAALPAKYQKDMAPWGADKLTSGAAVAKGSTDLLSQGLGNVRLSEKNSYPDASAGFERPTSPPPAPAPVRAPAPVQRKPVGYCKALFAYNGSEADDISLLKGDRIAVLENLSEDWWKGYRKGESPQSAGVFPSNYVTMISQQEFDGESYIDRPSPANPEKEKAQYNPQDLGPPPPQYGQAPLVNQPSYGSQGSYAQFPPPSTNYYGPPQQQYYQPPAQQYQPAPQQEQAQAEAPPQGQSHLRKFGGKLGNAAIFGAGATIGSDIVNSIF</sequence>
<evidence type="ECO:0000259" key="4">
    <source>
        <dbReference type="PROSITE" id="PS50002"/>
    </source>
</evidence>
<dbReference type="SUPFAM" id="SSF50044">
    <property type="entry name" value="SH3-domain"/>
    <property type="match status" value="1"/>
</dbReference>
<feature type="region of interest" description="Disordered" evidence="3">
    <location>
        <begin position="181"/>
        <end position="278"/>
    </location>
</feature>
<organism evidence="5 6">
    <name type="scientific">[Candida] anglica</name>
    <dbReference type="NCBI Taxonomy" id="148631"/>
    <lineage>
        <taxon>Eukaryota</taxon>
        <taxon>Fungi</taxon>
        <taxon>Dikarya</taxon>
        <taxon>Ascomycota</taxon>
        <taxon>Saccharomycotina</taxon>
        <taxon>Pichiomycetes</taxon>
        <taxon>Debaryomycetaceae</taxon>
        <taxon>Kurtzmaniella</taxon>
    </lineage>
</organism>
<dbReference type="SMART" id="SM00326">
    <property type="entry name" value="SH3"/>
    <property type="match status" value="1"/>
</dbReference>
<dbReference type="PANTHER" id="PTHR45929">
    <property type="entry name" value="JAK PATHWAY SIGNAL TRANSDUCTION ADAPTOR MOLECULE"/>
    <property type="match status" value="1"/>
</dbReference>
<accession>A0ABP0E7X0</accession>
<evidence type="ECO:0000313" key="5">
    <source>
        <dbReference type="EMBL" id="CAK7897516.1"/>
    </source>
</evidence>
<dbReference type="Pfam" id="PF00018">
    <property type="entry name" value="SH3_1"/>
    <property type="match status" value="1"/>
</dbReference>
<evidence type="ECO:0000256" key="1">
    <source>
        <dbReference type="ARBA" id="ARBA00022443"/>
    </source>
</evidence>